<dbReference type="AlphaFoldDB" id="A0A081R8S3"/>
<accession>A0A081R8S3</accession>
<comment type="caution">
    <text evidence="2">The sequence shown here is derived from an EMBL/GenBank/DDBJ whole genome shotgun (WGS) entry which is preliminary data.</text>
</comment>
<dbReference type="Proteomes" id="UP000028411">
    <property type="component" value="Unassembled WGS sequence"/>
</dbReference>
<sequence>MGPAAVVSQALGGSIGGAGAKEVRRVSGVGKNADRAGTGMESAGPEAVSVATGQWL</sequence>
<organism evidence="2 3">
    <name type="scientific">Sphingobium chlorophenolicum</name>
    <dbReference type="NCBI Taxonomy" id="46429"/>
    <lineage>
        <taxon>Bacteria</taxon>
        <taxon>Pseudomonadati</taxon>
        <taxon>Pseudomonadota</taxon>
        <taxon>Alphaproteobacteria</taxon>
        <taxon>Sphingomonadales</taxon>
        <taxon>Sphingomonadaceae</taxon>
        <taxon>Sphingobium</taxon>
    </lineage>
</organism>
<evidence type="ECO:0000313" key="3">
    <source>
        <dbReference type="Proteomes" id="UP000028411"/>
    </source>
</evidence>
<dbReference type="PATRIC" id="fig|46429.4.peg.4142"/>
<reference evidence="2 3" key="1">
    <citation type="submission" date="2014-02" db="EMBL/GenBank/DDBJ databases">
        <title>Whole genome sequence of Sphingobium chlorophenolicum NBRC 16172.</title>
        <authorList>
            <person name="Gan H.M."/>
            <person name="Gan H.Y."/>
            <person name="Chew T.H."/>
            <person name="Savka M.A."/>
        </authorList>
    </citation>
    <scope>NUCLEOTIDE SEQUENCE [LARGE SCALE GENOMIC DNA]</scope>
    <source>
        <strain evidence="2 3">NBRC 16172</strain>
    </source>
</reference>
<evidence type="ECO:0000313" key="2">
    <source>
        <dbReference type="EMBL" id="KEQ51596.1"/>
    </source>
</evidence>
<proteinExistence type="predicted"/>
<evidence type="ECO:0000256" key="1">
    <source>
        <dbReference type="SAM" id="MobiDB-lite"/>
    </source>
</evidence>
<name>A0A081R8S3_SPHCR</name>
<feature type="region of interest" description="Disordered" evidence="1">
    <location>
        <begin position="27"/>
        <end position="56"/>
    </location>
</feature>
<protein>
    <submittedName>
        <fullName evidence="2">Uncharacterized protein</fullName>
    </submittedName>
</protein>
<dbReference type="EMBL" id="JFHR01000076">
    <property type="protein sequence ID" value="KEQ51596.1"/>
    <property type="molecule type" value="Genomic_DNA"/>
</dbReference>
<gene>
    <name evidence="2" type="ORF">BV95_04155</name>
</gene>